<dbReference type="GO" id="GO:0005965">
    <property type="term" value="C:protein farnesyltransferase complex"/>
    <property type="evidence" value="ECO:0007669"/>
    <property type="project" value="TreeGrafter"/>
</dbReference>
<evidence type="ECO:0000256" key="1">
    <source>
        <dbReference type="ARBA" id="ARBA00001946"/>
    </source>
</evidence>
<comment type="cofactor">
    <cofactor evidence="1">
        <name>Mg(2+)</name>
        <dbReference type="ChEBI" id="CHEBI:18420"/>
    </cofactor>
</comment>
<comment type="caution">
    <text evidence="19">The sequence shown here is derived from an EMBL/GenBank/DDBJ whole genome shotgun (WGS) entry which is preliminary data.</text>
</comment>
<dbReference type="SUPFAM" id="SSF48439">
    <property type="entry name" value="Protein prenylyltransferase"/>
    <property type="match status" value="1"/>
</dbReference>
<evidence type="ECO:0000256" key="7">
    <source>
        <dbReference type="ARBA" id="ARBA00022737"/>
    </source>
</evidence>
<evidence type="ECO:0000256" key="5">
    <source>
        <dbReference type="ARBA" id="ARBA00022602"/>
    </source>
</evidence>
<dbReference type="GO" id="GO:0004660">
    <property type="term" value="F:protein farnesyltransferase activity"/>
    <property type="evidence" value="ECO:0007669"/>
    <property type="project" value="UniProtKB-EC"/>
</dbReference>
<keyword evidence="8" id="KW-0460">Magnesium</keyword>
<organism evidence="19 20">
    <name type="scientific">Pinctada imbricata</name>
    <name type="common">Atlantic pearl-oyster</name>
    <name type="synonym">Pinctada martensii</name>
    <dbReference type="NCBI Taxonomy" id="66713"/>
    <lineage>
        <taxon>Eukaryota</taxon>
        <taxon>Metazoa</taxon>
        <taxon>Spiralia</taxon>
        <taxon>Lophotrochozoa</taxon>
        <taxon>Mollusca</taxon>
        <taxon>Bivalvia</taxon>
        <taxon>Autobranchia</taxon>
        <taxon>Pteriomorphia</taxon>
        <taxon>Pterioida</taxon>
        <taxon>Pterioidea</taxon>
        <taxon>Pteriidae</taxon>
        <taxon>Pinctada</taxon>
    </lineage>
</organism>
<keyword evidence="9" id="KW-0007">Acetylation</keyword>
<evidence type="ECO:0000313" key="19">
    <source>
        <dbReference type="EMBL" id="KAK3096174.1"/>
    </source>
</evidence>
<dbReference type="Gene3D" id="1.25.40.120">
    <property type="entry name" value="Protein prenylyltransferase"/>
    <property type="match status" value="1"/>
</dbReference>
<dbReference type="AlphaFoldDB" id="A0AA88YBS7"/>
<evidence type="ECO:0000256" key="4">
    <source>
        <dbReference type="ARBA" id="ARBA00012702"/>
    </source>
</evidence>
<proteinExistence type="inferred from homology"/>
<keyword evidence="7" id="KW-0677">Repeat</keyword>
<evidence type="ECO:0000256" key="6">
    <source>
        <dbReference type="ARBA" id="ARBA00022679"/>
    </source>
</evidence>
<comment type="function">
    <text evidence="17">Essential subunit of both the farnesyltransferase and the geranylgeranyltransferase complex. Contributes to the transfer of a farnesyl or geranylgeranyl moiety from farnesyl or geranylgeranyl diphosphate to a cysteine at the fourth position from the C-terminus of several proteins having the C-terminal sequence Cys-aliphatic-aliphatic-X. May positively regulate neuromuscular junction development downstream of MUSK via its function in RAC1 prenylation and activation.</text>
</comment>
<evidence type="ECO:0000313" key="20">
    <source>
        <dbReference type="Proteomes" id="UP001186944"/>
    </source>
</evidence>
<evidence type="ECO:0000256" key="11">
    <source>
        <dbReference type="ARBA" id="ARBA00041392"/>
    </source>
</evidence>
<evidence type="ECO:0000256" key="17">
    <source>
        <dbReference type="ARBA" id="ARBA00055408"/>
    </source>
</evidence>
<comment type="similarity">
    <text evidence="2">Belongs to the protein prenyltransferase subunit alpha family.</text>
</comment>
<evidence type="ECO:0000256" key="3">
    <source>
        <dbReference type="ARBA" id="ARBA00012700"/>
    </source>
</evidence>
<dbReference type="GO" id="GO:0005953">
    <property type="term" value="C:CAAX-protein geranylgeranyltransferase complex"/>
    <property type="evidence" value="ECO:0007669"/>
    <property type="project" value="TreeGrafter"/>
</dbReference>
<dbReference type="GO" id="GO:0004662">
    <property type="term" value="F:CAAX-protein geranylgeranyltransferase activity"/>
    <property type="evidence" value="ECO:0007669"/>
    <property type="project" value="UniProtKB-EC"/>
</dbReference>
<comment type="catalytic activity">
    <reaction evidence="15">
        <text>L-cysteinyl-[protein] + (2E,6E)-farnesyl diphosphate = S-(2E,6E)-farnesyl-L-cysteinyl-[protein] + diphosphate</text>
        <dbReference type="Rhea" id="RHEA:13345"/>
        <dbReference type="Rhea" id="RHEA-COMP:10131"/>
        <dbReference type="Rhea" id="RHEA-COMP:11535"/>
        <dbReference type="ChEBI" id="CHEBI:29950"/>
        <dbReference type="ChEBI" id="CHEBI:33019"/>
        <dbReference type="ChEBI" id="CHEBI:86019"/>
        <dbReference type="ChEBI" id="CHEBI:175763"/>
        <dbReference type="EC" id="2.5.1.58"/>
    </reaction>
</comment>
<gene>
    <name evidence="19" type="ORF">FSP39_024024</name>
</gene>
<dbReference type="InterPro" id="IPR002088">
    <property type="entry name" value="Prenyl_trans_a"/>
</dbReference>
<evidence type="ECO:0000256" key="15">
    <source>
        <dbReference type="ARBA" id="ARBA00050225"/>
    </source>
</evidence>
<dbReference type="FunFam" id="1.25.40.120:FF:000002">
    <property type="entry name" value="Protein farnesyltransferase/geranylgeranyltransferase type-1 subunit alpha"/>
    <property type="match status" value="1"/>
</dbReference>
<dbReference type="EMBL" id="VSWD01000008">
    <property type="protein sequence ID" value="KAK3096174.1"/>
    <property type="molecule type" value="Genomic_DNA"/>
</dbReference>
<reference evidence="19" key="1">
    <citation type="submission" date="2019-08" db="EMBL/GenBank/DDBJ databases">
        <title>The improved chromosome-level genome for the pearl oyster Pinctada fucata martensii using PacBio sequencing and Hi-C.</title>
        <authorList>
            <person name="Zheng Z."/>
        </authorList>
    </citation>
    <scope>NUCLEOTIDE SEQUENCE</scope>
    <source>
        <strain evidence="19">ZZ-2019</strain>
        <tissue evidence="19">Adductor muscle</tissue>
    </source>
</reference>
<dbReference type="Pfam" id="PF01239">
    <property type="entry name" value="PPTA"/>
    <property type="match status" value="5"/>
</dbReference>
<keyword evidence="5" id="KW-0637">Prenyltransferase</keyword>
<evidence type="ECO:0000256" key="8">
    <source>
        <dbReference type="ARBA" id="ARBA00022842"/>
    </source>
</evidence>
<evidence type="ECO:0000256" key="9">
    <source>
        <dbReference type="ARBA" id="ARBA00022990"/>
    </source>
</evidence>
<evidence type="ECO:0000256" key="13">
    <source>
        <dbReference type="ARBA" id="ARBA00043086"/>
    </source>
</evidence>
<evidence type="ECO:0000256" key="18">
    <source>
        <dbReference type="ARBA" id="ARBA00063604"/>
    </source>
</evidence>
<sequence>MSDSSSDEGNSSLEWVPYKDRETWKDVDPVPQDDGPNPIVQIAYSDKFRDVYDYFRAVVAKKEISDRALELTKDAAELNSANYTVWHYRRILLKELGKDLRDEMTYITKTIKRHPKNYQVWHHRRVMVEWLNDPSQELGFTAVILKGDAKNYHAWQHRQWVIKEYNLWEKELEYVDELLHQDLRNNSAWNQRYFVINNTTGFKQDVVEREVKYTQEFIKKAPNNESAWNYLKGVLLDFDLHKWPGLLEFCMKLYEERYRSPYLIACMVDAYEEMLEQKCGEKNSVLSKALELCNSLALEYDTIRSEYWNYVSRVLSNKFGEAPVSKPVDVGS</sequence>
<dbReference type="EC" id="2.5.1.58" evidence="4"/>
<keyword evidence="6" id="KW-0808">Transferase</keyword>
<comment type="catalytic activity">
    <reaction evidence="16">
        <text>geranylgeranyl diphosphate + L-cysteinyl-[protein] = S-geranylgeranyl-L-cysteinyl-[protein] + diphosphate</text>
        <dbReference type="Rhea" id="RHEA:21240"/>
        <dbReference type="Rhea" id="RHEA-COMP:10131"/>
        <dbReference type="Rhea" id="RHEA-COMP:11537"/>
        <dbReference type="ChEBI" id="CHEBI:29950"/>
        <dbReference type="ChEBI" id="CHEBI:33019"/>
        <dbReference type="ChEBI" id="CHEBI:57533"/>
        <dbReference type="ChEBI" id="CHEBI:86021"/>
        <dbReference type="EC" id="2.5.1.59"/>
    </reaction>
</comment>
<comment type="subunit">
    <text evidence="18">Heterodimer of FNTA and FNTB (farnesyltransferase). Heterodimer of FNTA and PGGT1B (geranylgeranyltransferase).</text>
</comment>
<evidence type="ECO:0000256" key="14">
    <source>
        <dbReference type="ARBA" id="ARBA00043219"/>
    </source>
</evidence>
<dbReference type="PANTHER" id="PTHR11129:SF1">
    <property type="entry name" value="PROTEIN FARNESYLTRANSFERASE_GERANYLGERANYLTRANSFERASE TYPE-1 SUBUNIT ALPHA"/>
    <property type="match status" value="1"/>
</dbReference>
<evidence type="ECO:0000256" key="2">
    <source>
        <dbReference type="ARBA" id="ARBA00006734"/>
    </source>
</evidence>
<evidence type="ECO:0000256" key="12">
    <source>
        <dbReference type="ARBA" id="ARBA00042436"/>
    </source>
</evidence>
<accession>A0AA88YBS7</accession>
<dbReference type="Proteomes" id="UP001186944">
    <property type="component" value="Unassembled WGS sequence"/>
</dbReference>
<dbReference type="PANTHER" id="PTHR11129">
    <property type="entry name" value="PROTEIN FARNESYLTRANSFERASE ALPHA SUBUNIT/RAB GERANYLGERANYL TRANSFERASE ALPHA SUBUNIT"/>
    <property type="match status" value="1"/>
</dbReference>
<dbReference type="EC" id="2.5.1.59" evidence="3"/>
<keyword evidence="20" id="KW-1185">Reference proteome</keyword>
<evidence type="ECO:0000256" key="16">
    <source>
        <dbReference type="ARBA" id="ARBA00050428"/>
    </source>
</evidence>
<dbReference type="PROSITE" id="PS51147">
    <property type="entry name" value="PFTA"/>
    <property type="match status" value="5"/>
</dbReference>
<name>A0AA88YBS7_PINIB</name>
<evidence type="ECO:0000256" key="10">
    <source>
        <dbReference type="ARBA" id="ARBA00040965"/>
    </source>
</evidence>
<protein>
    <recommendedName>
        <fullName evidence="10">Protein farnesyltransferase/geranylgeranyltransferase type-1 subunit alpha</fullName>
        <ecNumber evidence="4">2.5.1.58</ecNumber>
        <ecNumber evidence="3">2.5.1.59</ecNumber>
    </recommendedName>
    <alternativeName>
        <fullName evidence="13">CAAX farnesyltransferase subunit alpha</fullName>
    </alternativeName>
    <alternativeName>
        <fullName evidence="12">FTase-alpha</fullName>
    </alternativeName>
    <alternativeName>
        <fullName evidence="11">Ras proteins prenyltransferase subunit alpha</fullName>
    </alternativeName>
    <alternativeName>
        <fullName evidence="14">Type I protein geranyl-geranyltransferase subunit alpha</fullName>
    </alternativeName>
</protein>